<dbReference type="HAMAP" id="MF_00109">
    <property type="entry name" value="Shikimate_kinase"/>
    <property type="match status" value="1"/>
</dbReference>
<gene>
    <name evidence="8" type="ORF">MNOR_LOCUS8973</name>
</gene>
<dbReference type="Pfam" id="PF01202">
    <property type="entry name" value="SKI"/>
    <property type="match status" value="1"/>
</dbReference>
<reference evidence="8 9" key="1">
    <citation type="submission" date="2024-05" db="EMBL/GenBank/DDBJ databases">
        <authorList>
            <person name="Wallberg A."/>
        </authorList>
    </citation>
    <scope>NUCLEOTIDE SEQUENCE [LARGE SCALE GENOMIC DNA]</scope>
</reference>
<keyword evidence="4 6" id="KW-0663">Pyridoxal phosphate</keyword>
<accession>A0AAV2Q929</accession>
<evidence type="ECO:0000256" key="6">
    <source>
        <dbReference type="PIRSR" id="PIRSR604450-51"/>
    </source>
</evidence>
<dbReference type="PROSITE" id="PS00165">
    <property type="entry name" value="DEHYDRATASE_SER_THR"/>
    <property type="match status" value="1"/>
</dbReference>
<dbReference type="SUPFAM" id="SSF52540">
    <property type="entry name" value="P-loop containing nucleoside triphosphate hydrolases"/>
    <property type="match status" value="1"/>
</dbReference>
<dbReference type="InterPro" id="IPR036052">
    <property type="entry name" value="TrpB-like_PALP_sf"/>
</dbReference>
<dbReference type="AlphaFoldDB" id="A0AAV2Q929"/>
<dbReference type="PRINTS" id="PR01100">
    <property type="entry name" value="SHIKIMTKNASE"/>
</dbReference>
<dbReference type="InterPro" id="IPR000634">
    <property type="entry name" value="Ser/Thr_deHydtase_PyrdxlP-BS"/>
</dbReference>
<evidence type="ECO:0000256" key="4">
    <source>
        <dbReference type="ARBA" id="ARBA00022898"/>
    </source>
</evidence>
<dbReference type="InterPro" id="IPR000623">
    <property type="entry name" value="Shikimate_kinase/TSH1"/>
</dbReference>
<dbReference type="EMBL" id="CAXKWB010004249">
    <property type="protein sequence ID" value="CAL4072941.1"/>
    <property type="molecule type" value="Genomic_DNA"/>
</dbReference>
<dbReference type="InterPro" id="IPR004450">
    <property type="entry name" value="Thr_synthase-like"/>
</dbReference>
<dbReference type="SUPFAM" id="SSF53686">
    <property type="entry name" value="Tryptophan synthase beta subunit-like PLP-dependent enzymes"/>
    <property type="match status" value="1"/>
</dbReference>
<dbReference type="Pfam" id="PF14821">
    <property type="entry name" value="Thr_synth_N"/>
    <property type="match status" value="1"/>
</dbReference>
<dbReference type="InterPro" id="IPR027417">
    <property type="entry name" value="P-loop_NTPase"/>
</dbReference>
<evidence type="ECO:0000313" key="9">
    <source>
        <dbReference type="Proteomes" id="UP001497623"/>
    </source>
</evidence>
<evidence type="ECO:0000313" key="8">
    <source>
        <dbReference type="EMBL" id="CAL4072941.1"/>
    </source>
</evidence>
<organism evidence="8 9">
    <name type="scientific">Meganyctiphanes norvegica</name>
    <name type="common">Northern krill</name>
    <name type="synonym">Thysanopoda norvegica</name>
    <dbReference type="NCBI Taxonomy" id="48144"/>
    <lineage>
        <taxon>Eukaryota</taxon>
        <taxon>Metazoa</taxon>
        <taxon>Ecdysozoa</taxon>
        <taxon>Arthropoda</taxon>
        <taxon>Crustacea</taxon>
        <taxon>Multicrustacea</taxon>
        <taxon>Malacostraca</taxon>
        <taxon>Eumalacostraca</taxon>
        <taxon>Eucarida</taxon>
        <taxon>Euphausiacea</taxon>
        <taxon>Euphausiidae</taxon>
        <taxon>Meganyctiphanes</taxon>
    </lineage>
</organism>
<comment type="cofactor">
    <cofactor evidence="1 6">
        <name>pyridoxal 5'-phosphate</name>
        <dbReference type="ChEBI" id="CHEBI:597326"/>
    </cofactor>
</comment>
<dbReference type="InterPro" id="IPR031322">
    <property type="entry name" value="Shikimate/glucono_kinase"/>
</dbReference>
<evidence type="ECO:0000256" key="3">
    <source>
        <dbReference type="ARBA" id="ARBA00022605"/>
    </source>
</evidence>
<dbReference type="Gene3D" id="3.40.50.300">
    <property type="entry name" value="P-loop containing nucleotide triphosphate hydrolases"/>
    <property type="match status" value="1"/>
</dbReference>
<comment type="similarity">
    <text evidence="2">Belongs to the threonine synthase family.</text>
</comment>
<dbReference type="NCBIfam" id="TIGR00260">
    <property type="entry name" value="thrC"/>
    <property type="match status" value="1"/>
</dbReference>
<evidence type="ECO:0000256" key="2">
    <source>
        <dbReference type="ARBA" id="ARBA00005517"/>
    </source>
</evidence>
<proteinExistence type="inferred from homology"/>
<sequence>MIFHAFKLNILRTTQTQRWTNKSIFRTVSKWTNYPSIILMGYPGAGKTSIGKLLADRLDKPFLDIDDDLLEKEWKMPVSQKLKDIGPDKFIKLEGETLMNLSLETSSIVSLSGSNPLHLDGMNHIKKFGLVVYIDVCSNDILARLEAMKVNRIVGQTTGTPMKDLLNYRQQFYEKFYDIRILCESNESQNMICDKVITEVDRTINSNARSFVSTRSFDSNDNDAEISKNVFGDVIVKGLADDGGLYVPLQKMPIFTGGQFLRLKDHSFQLKSQIILEKLIHYKDISPQKLSKMTTNAYGTNFAQSEITPLVNLENNLYIHELFHGPTASFKDLALQLMPQLFANSMPKSSKYLILVATSGDTGSAVLDGFSRLDINDKKNIGVLVLYPKSGISDIQKLLMTTNSNDNISVIGVEGDFDFCQSSVKSIFNNSNFNSHIFSKFGVKMNSANSINWGRLIPQVVHHISAYLDLLKNEILQPGEKFDLCVPSGNFGNILSAYYAKTMGVPIKRLISASNSNNILTDFFQSNSYDLRERSLHKTMSPAIDILKSSNIERLLHAISGGDGKLVHDLYQQLEKERCFSIPKNMFESNEGDFEVGWCSENECIETIKSTLHKNKYLLDPHTSVGVHVAKLFNNNERPMVVSSTAHYSKFPDAVLKALGHDTDMDINDQLNVLKNMGGKPSMHQALLYQANQPEVHNDICNGSLDEIQNKIEDFCIKKFT</sequence>
<evidence type="ECO:0000259" key="7">
    <source>
        <dbReference type="Pfam" id="PF14821"/>
    </source>
</evidence>
<feature type="domain" description="Threonine synthase N-terminal" evidence="7">
    <location>
        <begin position="227"/>
        <end position="298"/>
    </location>
</feature>
<dbReference type="Pfam" id="PF24857">
    <property type="entry name" value="THR4_C"/>
    <property type="match status" value="1"/>
</dbReference>
<dbReference type="Gene3D" id="3.40.50.1100">
    <property type="match status" value="2"/>
</dbReference>
<dbReference type="PANTHER" id="PTHR43515">
    <property type="entry name" value="THREONINE SYNTHASE-LIKE 1"/>
    <property type="match status" value="1"/>
</dbReference>
<dbReference type="Gene3D" id="3.90.1380.10">
    <property type="entry name" value="Threonine synthase, N-terminal domain"/>
    <property type="match status" value="1"/>
</dbReference>
<comment type="pathway">
    <text evidence="5">Amino-acid biosynthesis.</text>
</comment>
<keyword evidence="3" id="KW-0028">Amino-acid biosynthesis</keyword>
<keyword evidence="9" id="KW-1185">Reference proteome</keyword>
<protein>
    <recommendedName>
        <fullName evidence="7">Threonine synthase N-terminal domain-containing protein</fullName>
    </recommendedName>
</protein>
<evidence type="ECO:0000256" key="1">
    <source>
        <dbReference type="ARBA" id="ARBA00001933"/>
    </source>
</evidence>
<dbReference type="CDD" id="cd01560">
    <property type="entry name" value="Thr-synth_2"/>
    <property type="match status" value="1"/>
</dbReference>
<comment type="caution">
    <text evidence="8">The sequence shown here is derived from an EMBL/GenBank/DDBJ whole genome shotgun (WGS) entry which is preliminary data.</text>
</comment>
<dbReference type="PANTHER" id="PTHR43515:SF1">
    <property type="entry name" value="THREONINE SYNTHASE-LIKE 1"/>
    <property type="match status" value="1"/>
</dbReference>
<dbReference type="InterPro" id="IPR029144">
    <property type="entry name" value="Thr_synth_N"/>
</dbReference>
<dbReference type="GO" id="GO:0030170">
    <property type="term" value="F:pyridoxal phosphate binding"/>
    <property type="evidence" value="ECO:0007669"/>
    <property type="project" value="InterPro"/>
</dbReference>
<name>A0AAV2Q929_MEGNR</name>
<feature type="modified residue" description="N6-(pyridoxal phosphate)lysine" evidence="6">
    <location>
        <position position="331"/>
    </location>
</feature>
<dbReference type="GO" id="GO:0005737">
    <property type="term" value="C:cytoplasm"/>
    <property type="evidence" value="ECO:0007669"/>
    <property type="project" value="TreeGrafter"/>
</dbReference>
<evidence type="ECO:0000256" key="5">
    <source>
        <dbReference type="ARBA" id="ARBA00029440"/>
    </source>
</evidence>
<dbReference type="Proteomes" id="UP001497623">
    <property type="component" value="Unassembled WGS sequence"/>
</dbReference>
<dbReference type="InterPro" id="IPR037158">
    <property type="entry name" value="Thr_synth_N_sf"/>
</dbReference>
<dbReference type="GO" id="GO:0008652">
    <property type="term" value="P:amino acid biosynthetic process"/>
    <property type="evidence" value="ECO:0007669"/>
    <property type="project" value="UniProtKB-KW"/>
</dbReference>
<dbReference type="CDD" id="cd00464">
    <property type="entry name" value="SK"/>
    <property type="match status" value="1"/>
</dbReference>